<name>A0ABY7H431_9BACT</name>
<dbReference type="EMBL" id="CP114040">
    <property type="protein sequence ID" value="WAS93744.1"/>
    <property type="molecule type" value="Genomic_DNA"/>
</dbReference>
<evidence type="ECO:0000313" key="1">
    <source>
        <dbReference type="EMBL" id="WAS93744.1"/>
    </source>
</evidence>
<proteinExistence type="predicted"/>
<dbReference type="Proteomes" id="UP001164459">
    <property type="component" value="Chromosome"/>
</dbReference>
<dbReference type="RefSeq" id="WP_269036090.1">
    <property type="nucleotide sequence ID" value="NZ_CP114040.1"/>
</dbReference>
<protein>
    <submittedName>
        <fullName evidence="1">Uncharacterized protein</fullName>
    </submittedName>
</protein>
<keyword evidence="2" id="KW-1185">Reference proteome</keyword>
<organism evidence="1 2">
    <name type="scientific">Nannocystis punicea</name>
    <dbReference type="NCBI Taxonomy" id="2995304"/>
    <lineage>
        <taxon>Bacteria</taxon>
        <taxon>Pseudomonadati</taxon>
        <taxon>Myxococcota</taxon>
        <taxon>Polyangia</taxon>
        <taxon>Nannocystales</taxon>
        <taxon>Nannocystaceae</taxon>
        <taxon>Nannocystis</taxon>
    </lineage>
</organism>
<sequence>MTLAVMNFACDEGLYDERTEVSAEVDSEDDLALADADEMQEEAVIAEFRAGTSTGVRFVDERVSFPEGGVGMLVYGTPQLLIESEQHGLTPLEVYMALSGDSHESAPERLLEDHLERVRLQDRATAIPRRLGMQGGALVPVASDLSAGPVKPVLLQETDTYDCTAGTAWLLIPWYDWMWDKGSPTDIDFLTETTGNQDVVTAGSAERWLGICVETGTVSWLVQVQISAGLWGDVAGTSTSVSADNWVHYYSTSIGVQVYRAHITNAAGDQYAWVRAV</sequence>
<evidence type="ECO:0000313" key="2">
    <source>
        <dbReference type="Proteomes" id="UP001164459"/>
    </source>
</evidence>
<accession>A0ABY7H431</accession>
<reference evidence="1" key="1">
    <citation type="submission" date="2022-11" db="EMBL/GenBank/DDBJ databases">
        <title>Minimal conservation of predation-associated metabolite biosynthetic gene clusters underscores biosynthetic potential of Myxococcota including descriptions for ten novel species: Archangium lansinium sp. nov., Myxococcus landrumus sp. nov., Nannocystis bai.</title>
        <authorList>
            <person name="Ahearne A."/>
            <person name="Stevens C."/>
            <person name="Dowd S."/>
        </authorList>
    </citation>
    <scope>NUCLEOTIDE SEQUENCE</scope>
    <source>
        <strain evidence="1">Fl3</strain>
    </source>
</reference>
<gene>
    <name evidence="1" type="ORF">O0S08_47025</name>
</gene>